<geneLocation type="plasmid" evidence="1">
    <name>unnamed</name>
</geneLocation>
<dbReference type="InterPro" id="IPR007953">
    <property type="entry name" value="Holin-like_BlyB"/>
</dbReference>
<proteinExistence type="predicted"/>
<dbReference type="AlphaFoldDB" id="W5SLK4"/>
<name>W5SLK4_9SPIR</name>
<sequence length="114" mass="13571">MNLSTAKIGIDILNKFTELLQKNNNDKNTSTYTNIFLRVVNYIFSLYEANINRMEQNEAIKLLSELEEIIRINIEIIKNSEEYYNQEETAKYISQLRNKRNKIMNSYIRILKEA</sequence>
<keyword evidence="1" id="KW-0614">Plasmid</keyword>
<gene>
    <name evidence="1" type="ORF">BCD_1502</name>
</gene>
<organism evidence="1">
    <name type="scientific">Borrelia crocidurae DOU</name>
    <dbReference type="NCBI Taxonomy" id="1293575"/>
    <lineage>
        <taxon>Bacteria</taxon>
        <taxon>Pseudomonadati</taxon>
        <taxon>Spirochaetota</taxon>
        <taxon>Spirochaetia</taxon>
        <taxon>Spirochaetales</taxon>
        <taxon>Borreliaceae</taxon>
        <taxon>Borrelia</taxon>
    </lineage>
</organism>
<reference evidence="1" key="1">
    <citation type="submission" date="2013-02" db="EMBL/GenBank/DDBJ databases">
        <title>Comparative genomics of Borrelia species.</title>
        <authorList>
            <person name="Schwan T.G."/>
            <person name="Raffel S.J."/>
            <person name="Porcella S.F."/>
        </authorList>
    </citation>
    <scope>NUCLEOTIDE SEQUENCE</scope>
    <source>
        <strain evidence="1">DOU</strain>
        <plasmid evidence="1">unnamed</plasmid>
    </source>
</reference>
<dbReference type="EMBL" id="CP004323">
    <property type="protein sequence ID" value="AHH07568.1"/>
    <property type="molecule type" value="Genomic_DNA"/>
</dbReference>
<evidence type="ECO:0000313" key="1">
    <source>
        <dbReference type="EMBL" id="AHH07568.1"/>
    </source>
</evidence>
<accession>W5SLK4</accession>
<dbReference type="HOGENOM" id="CLU_170135_0_0_12"/>
<protein>
    <submittedName>
        <fullName evidence="1">Uncharacterized protein</fullName>
    </submittedName>
</protein>
<dbReference type="RefSeq" id="WP_025401459.1">
    <property type="nucleotide sequence ID" value="NZ_CP004323.1"/>
</dbReference>
<dbReference type="Pfam" id="PF05289">
    <property type="entry name" value="BLYB"/>
    <property type="match status" value="1"/>
</dbReference>